<reference evidence="1" key="1">
    <citation type="submission" date="2023-05" db="EMBL/GenBank/DDBJ databases">
        <authorList>
            <consortium name="ELIXIR-Norway"/>
        </authorList>
    </citation>
    <scope>NUCLEOTIDE SEQUENCE</scope>
</reference>
<organism evidence="1 2">
    <name type="scientific">Rangifer tarandus platyrhynchus</name>
    <name type="common">Svalbard reindeer</name>
    <dbReference type="NCBI Taxonomy" id="3082113"/>
    <lineage>
        <taxon>Eukaryota</taxon>
        <taxon>Metazoa</taxon>
        <taxon>Chordata</taxon>
        <taxon>Craniata</taxon>
        <taxon>Vertebrata</taxon>
        <taxon>Euteleostomi</taxon>
        <taxon>Mammalia</taxon>
        <taxon>Eutheria</taxon>
        <taxon>Laurasiatheria</taxon>
        <taxon>Artiodactyla</taxon>
        <taxon>Ruminantia</taxon>
        <taxon>Pecora</taxon>
        <taxon>Cervidae</taxon>
        <taxon>Odocoileinae</taxon>
        <taxon>Rangifer</taxon>
    </lineage>
</organism>
<dbReference type="Proteomes" id="UP001162501">
    <property type="component" value="Chromosome 29"/>
</dbReference>
<protein>
    <submittedName>
        <fullName evidence="1">Uncharacterized protein</fullName>
    </submittedName>
</protein>
<sequence length="110" mass="10597">MAPEPLGPPRSGSAGVGGDRAPRPGRSGGPPGPHRLGPSPPLYPTGPRGSALPPEQVRAKPGGTQNGRAVPTRGEGGPGGAGPAGGSPVRADSAPALGGRAPGRRSPTRN</sequence>
<evidence type="ECO:0000313" key="1">
    <source>
        <dbReference type="EMBL" id="CAI9706040.1"/>
    </source>
</evidence>
<accession>A0ACB0EZ61</accession>
<dbReference type="EMBL" id="OX596113">
    <property type="protein sequence ID" value="CAI9706040.1"/>
    <property type="molecule type" value="Genomic_DNA"/>
</dbReference>
<name>A0ACB0EZ61_RANTA</name>
<gene>
    <name evidence="1" type="ORF">MRATA1EN3_LOCUS17253</name>
</gene>
<evidence type="ECO:0000313" key="2">
    <source>
        <dbReference type="Proteomes" id="UP001162501"/>
    </source>
</evidence>
<proteinExistence type="predicted"/>